<organism evidence="2 5">
    <name type="scientific">Actinopolyspora erythraea</name>
    <dbReference type="NCBI Taxonomy" id="414996"/>
    <lineage>
        <taxon>Bacteria</taxon>
        <taxon>Bacillati</taxon>
        <taxon>Actinomycetota</taxon>
        <taxon>Actinomycetes</taxon>
        <taxon>Actinopolysporales</taxon>
        <taxon>Actinopolysporaceae</taxon>
        <taxon>Actinopolyspora</taxon>
    </lineage>
</organism>
<accession>A0A099D1T8</accession>
<dbReference type="Proteomes" id="UP000029737">
    <property type="component" value="Unassembled WGS sequence"/>
</dbReference>
<proteinExistence type="predicted"/>
<dbReference type="GO" id="GO:0003677">
    <property type="term" value="F:DNA binding"/>
    <property type="evidence" value="ECO:0007669"/>
    <property type="project" value="UniProtKB-KW"/>
</dbReference>
<name>A0A099D1T8_9ACTN</name>
<dbReference type="SUPFAM" id="SSF47413">
    <property type="entry name" value="lambda repressor-like DNA-binding domains"/>
    <property type="match status" value="1"/>
</dbReference>
<keyword evidence="4" id="KW-1185">Reference proteome</keyword>
<dbReference type="InterPro" id="IPR010982">
    <property type="entry name" value="Lambda_DNA-bd_dom_sf"/>
</dbReference>
<dbReference type="PROSITE" id="PS50943">
    <property type="entry name" value="HTH_CROC1"/>
    <property type="match status" value="1"/>
</dbReference>
<dbReference type="AlphaFoldDB" id="A0A099D1T8"/>
<evidence type="ECO:0000313" key="5">
    <source>
        <dbReference type="Proteomes" id="UP000215043"/>
    </source>
</evidence>
<dbReference type="EMBL" id="CP022752">
    <property type="protein sequence ID" value="ASU78021.1"/>
    <property type="molecule type" value="Genomic_DNA"/>
</dbReference>
<dbReference type="KEGG" id="aey:CDG81_06525"/>
<gene>
    <name evidence="2" type="ORF">CDG81_06525</name>
    <name evidence="3" type="ORF">IL38_21560</name>
</gene>
<reference evidence="2 5" key="2">
    <citation type="submission" date="2017-08" db="EMBL/GenBank/DDBJ databases">
        <title>The complete genome sequence of moderately halophilic actinomycete Actinopolyspora erythraea YIM 90600, the producer of novel erythromycin, novel actinopolysporins A-C and tubercidin.</title>
        <authorList>
            <person name="Yin M."/>
            <person name="Tang S."/>
        </authorList>
    </citation>
    <scope>NUCLEOTIDE SEQUENCE [LARGE SCALE GENOMIC DNA]</scope>
    <source>
        <strain evidence="2 5">YIM 90600</strain>
    </source>
</reference>
<evidence type="ECO:0000313" key="3">
    <source>
        <dbReference type="EMBL" id="KGI79787.1"/>
    </source>
</evidence>
<dbReference type="OrthoDB" id="3420984at2"/>
<reference evidence="3 4" key="1">
    <citation type="journal article" date="2014" name="PLoS ONE">
        <title>Identification and Characterization of a New Erythromycin Biosynthetic Gene Cluster in Actinopolyspora erythraea YIM90600, a Novel Erythronolide-Producing Halophilic Actinomycete Isolated from Salt Field.</title>
        <authorList>
            <person name="Chen D."/>
            <person name="Feng J."/>
            <person name="Huang L."/>
            <person name="Zhang Q."/>
            <person name="Wu J."/>
            <person name="Zhu X."/>
            <person name="Duan Y."/>
            <person name="Xu Z."/>
        </authorList>
    </citation>
    <scope>NUCLEOTIDE SEQUENCE [LARGE SCALE GENOMIC DNA]</scope>
    <source>
        <strain evidence="3 4">YIM90600</strain>
    </source>
</reference>
<keyword evidence="3" id="KW-0238">DNA-binding</keyword>
<dbReference type="HOGENOM" id="CLU_033540_0_1_11"/>
<protein>
    <submittedName>
        <fullName evidence="3">DNA-binding protein</fullName>
    </submittedName>
    <submittedName>
        <fullName evidence="2">Transcriptional regulator</fullName>
    </submittedName>
</protein>
<dbReference type="Gene3D" id="1.10.260.40">
    <property type="entry name" value="lambda repressor-like DNA-binding domains"/>
    <property type="match status" value="1"/>
</dbReference>
<dbReference type="EMBL" id="JPMV01000039">
    <property type="protein sequence ID" value="KGI79787.1"/>
    <property type="molecule type" value="Genomic_DNA"/>
</dbReference>
<sequence>MPLGARIRQFRDGVMTQQDLATAAGVSVDLVRKLEQGRRNTASVASLHQIARALDVPLGDLIGPVRMPEQAPAEGVAALRFAVADVDDLTGESEAGEPLSLSEAEQELTYLWGTYWSGKYDRLTALLPPALTSLRATTRATGSPRASELVAQGFWAAGSTLIHLHQSDAAYIALRHAIELAGYGNDQLLAAALRGSIAWQLLTVGRFAESEAVALRMAERIEPSGERSFPQLSTYGSLIVTAATAAARGGNRAQARSLIDTSAEVAHRIGRDRDDYNSAFGPSQVAMQSVDVNVQTGEYGQALESARTMPHHHAAGLPLAARARHLTDRALAHSRLGHHEQASTLVLTAEQMAPEWAKRQQLLKSVTRDLLRGSRTRAPRLRNLADRLNVT</sequence>
<dbReference type="InterPro" id="IPR011990">
    <property type="entry name" value="TPR-like_helical_dom_sf"/>
</dbReference>
<evidence type="ECO:0000313" key="2">
    <source>
        <dbReference type="EMBL" id="ASU78021.1"/>
    </source>
</evidence>
<dbReference type="Pfam" id="PF13560">
    <property type="entry name" value="HTH_31"/>
    <property type="match status" value="1"/>
</dbReference>
<dbReference type="Gene3D" id="1.25.40.10">
    <property type="entry name" value="Tetratricopeptide repeat domain"/>
    <property type="match status" value="1"/>
</dbReference>
<evidence type="ECO:0000313" key="4">
    <source>
        <dbReference type="Proteomes" id="UP000029737"/>
    </source>
</evidence>
<dbReference type="Proteomes" id="UP000215043">
    <property type="component" value="Chromosome"/>
</dbReference>
<dbReference type="SMART" id="SM00530">
    <property type="entry name" value="HTH_XRE"/>
    <property type="match status" value="1"/>
</dbReference>
<feature type="domain" description="HTH cro/C1-type" evidence="1">
    <location>
        <begin position="15"/>
        <end position="61"/>
    </location>
</feature>
<evidence type="ECO:0000259" key="1">
    <source>
        <dbReference type="PROSITE" id="PS50943"/>
    </source>
</evidence>
<dbReference type="eggNOG" id="COG1396">
    <property type="taxonomic scope" value="Bacteria"/>
</dbReference>
<dbReference type="InterPro" id="IPR001387">
    <property type="entry name" value="Cro/C1-type_HTH"/>
</dbReference>
<dbReference type="CDD" id="cd00093">
    <property type="entry name" value="HTH_XRE"/>
    <property type="match status" value="1"/>
</dbReference>